<dbReference type="AlphaFoldDB" id="A0A0D7BD56"/>
<feature type="region of interest" description="Disordered" evidence="1">
    <location>
        <begin position="239"/>
        <end position="268"/>
    </location>
</feature>
<dbReference type="STRING" id="1314674.A0A0D7BD56"/>
<keyword evidence="2" id="KW-0732">Signal</keyword>
<evidence type="ECO:0000256" key="2">
    <source>
        <dbReference type="SAM" id="SignalP"/>
    </source>
</evidence>
<proteinExistence type="predicted"/>
<organism evidence="3 4">
    <name type="scientific">Cylindrobasidium torrendii FP15055 ss-10</name>
    <dbReference type="NCBI Taxonomy" id="1314674"/>
    <lineage>
        <taxon>Eukaryota</taxon>
        <taxon>Fungi</taxon>
        <taxon>Dikarya</taxon>
        <taxon>Basidiomycota</taxon>
        <taxon>Agaricomycotina</taxon>
        <taxon>Agaricomycetes</taxon>
        <taxon>Agaricomycetidae</taxon>
        <taxon>Agaricales</taxon>
        <taxon>Marasmiineae</taxon>
        <taxon>Physalacriaceae</taxon>
        <taxon>Cylindrobasidium</taxon>
    </lineage>
</organism>
<sequence length="268" mass="30039">MDTAPLLTLSTEIHLLILAHLTAADKFSFIATCKKLYIEEGLYYEVVQVTINAAAKDSAVFALDVPLQTSRRGLIDAYRPFIFNRPVLYAEDRQIFASIIFPTFFGQENKVKAGDIVIHGSELAVHKPAEAKVRRGLQYGWDSYFRGHVLKMTPSLLRNTWRCPECDGQRSVCPGCGGFSMRWSSCFASCGWSMPCPCCVGLDNALKAKQMYQCNDDEGLYDLWTTLSTELEIDMPDMYDWDSDGNTPPPRSPVLVGKSFDSKPIYTS</sequence>
<gene>
    <name evidence="3" type="ORF">CYLTODRAFT_421577</name>
</gene>
<keyword evidence="4" id="KW-1185">Reference proteome</keyword>
<protein>
    <recommendedName>
        <fullName evidence="5">F-box domain-containing protein</fullName>
    </recommendedName>
</protein>
<feature type="chain" id="PRO_5002316869" description="F-box domain-containing protein" evidence="2">
    <location>
        <begin position="25"/>
        <end position="268"/>
    </location>
</feature>
<reference evidence="3 4" key="1">
    <citation type="journal article" date="2015" name="Fungal Genet. Biol.">
        <title>Evolution of novel wood decay mechanisms in Agaricales revealed by the genome sequences of Fistulina hepatica and Cylindrobasidium torrendii.</title>
        <authorList>
            <person name="Floudas D."/>
            <person name="Held B.W."/>
            <person name="Riley R."/>
            <person name="Nagy L.G."/>
            <person name="Koehler G."/>
            <person name="Ransdell A.S."/>
            <person name="Younus H."/>
            <person name="Chow J."/>
            <person name="Chiniquy J."/>
            <person name="Lipzen A."/>
            <person name="Tritt A."/>
            <person name="Sun H."/>
            <person name="Haridas S."/>
            <person name="LaButti K."/>
            <person name="Ohm R.A."/>
            <person name="Kues U."/>
            <person name="Blanchette R.A."/>
            <person name="Grigoriev I.V."/>
            <person name="Minto R.E."/>
            <person name="Hibbett D.S."/>
        </authorList>
    </citation>
    <scope>NUCLEOTIDE SEQUENCE [LARGE SCALE GENOMIC DNA]</scope>
    <source>
        <strain evidence="3 4">FP15055 ss-10</strain>
    </source>
</reference>
<accession>A0A0D7BD56</accession>
<dbReference type="EMBL" id="KN880502">
    <property type="protein sequence ID" value="KIY68457.1"/>
    <property type="molecule type" value="Genomic_DNA"/>
</dbReference>
<evidence type="ECO:0000313" key="4">
    <source>
        <dbReference type="Proteomes" id="UP000054007"/>
    </source>
</evidence>
<feature type="signal peptide" evidence="2">
    <location>
        <begin position="1"/>
        <end position="24"/>
    </location>
</feature>
<dbReference type="Proteomes" id="UP000054007">
    <property type="component" value="Unassembled WGS sequence"/>
</dbReference>
<name>A0A0D7BD56_9AGAR</name>
<evidence type="ECO:0000256" key="1">
    <source>
        <dbReference type="SAM" id="MobiDB-lite"/>
    </source>
</evidence>
<evidence type="ECO:0000313" key="3">
    <source>
        <dbReference type="EMBL" id="KIY68457.1"/>
    </source>
</evidence>
<evidence type="ECO:0008006" key="5">
    <source>
        <dbReference type="Google" id="ProtNLM"/>
    </source>
</evidence>
<dbReference type="OrthoDB" id="3020545at2759"/>